<dbReference type="Proteomes" id="UP000282076">
    <property type="component" value="Unassembled WGS sequence"/>
</dbReference>
<dbReference type="AlphaFoldDB" id="A0A494Y5Q7"/>
<feature type="signal peptide" evidence="1">
    <location>
        <begin position="1"/>
        <end position="30"/>
    </location>
</feature>
<organism evidence="2 3">
    <name type="scientific">Cohnella endophytica</name>
    <dbReference type="NCBI Taxonomy" id="2419778"/>
    <lineage>
        <taxon>Bacteria</taxon>
        <taxon>Bacillati</taxon>
        <taxon>Bacillota</taxon>
        <taxon>Bacilli</taxon>
        <taxon>Bacillales</taxon>
        <taxon>Paenibacillaceae</taxon>
        <taxon>Cohnella</taxon>
    </lineage>
</organism>
<gene>
    <name evidence="2" type="ORF">D7Z26_00505</name>
</gene>
<proteinExistence type="predicted"/>
<accession>A0A494Y5Q7</accession>
<dbReference type="EMBL" id="RBZM01000001">
    <property type="protein sequence ID" value="RKP58027.1"/>
    <property type="molecule type" value="Genomic_DNA"/>
</dbReference>
<sequence>MIRKSRKSKTMTIAAIAALTFSLQAMTVSAASSPTPNSIQLAAADSKSSAKVVAEFEALLKKQGQLPRAFAYLRAHIGDVTPSQATVMALHLENAVKAQLPALQKRFEKNSVQQAINRAYTKGATLDQVIARTKDANLKALLKEAKDSGYKLETAEGFYFPIVDYSAFKAFESRVNADIKAYIEIMAVESDQANVKDAGIVIGYQQLVNRALSQESFLAKYPYSNRKAQIANLFNSYRTLTFYGANNTPLFDYEHKAMQPNARKAYEAILSWNKPDSSAYLTTLRKFMDIVEQNGYKLTPAVDQFRKANIPVA</sequence>
<evidence type="ECO:0000313" key="2">
    <source>
        <dbReference type="EMBL" id="RKP58027.1"/>
    </source>
</evidence>
<feature type="chain" id="PRO_5019716167" description="SbsC C-terminal domain-containing protein" evidence="1">
    <location>
        <begin position="31"/>
        <end position="313"/>
    </location>
</feature>
<keyword evidence="1" id="KW-0732">Signal</keyword>
<name>A0A494Y5Q7_9BACL</name>
<comment type="caution">
    <text evidence="2">The sequence shown here is derived from an EMBL/GenBank/DDBJ whole genome shotgun (WGS) entry which is preliminary data.</text>
</comment>
<keyword evidence="3" id="KW-1185">Reference proteome</keyword>
<evidence type="ECO:0008006" key="4">
    <source>
        <dbReference type="Google" id="ProtNLM"/>
    </source>
</evidence>
<evidence type="ECO:0000256" key="1">
    <source>
        <dbReference type="SAM" id="SignalP"/>
    </source>
</evidence>
<protein>
    <recommendedName>
        <fullName evidence="4">SbsC C-terminal domain-containing protein</fullName>
    </recommendedName>
</protein>
<dbReference type="RefSeq" id="WP_120973741.1">
    <property type="nucleotide sequence ID" value="NZ_RBZM01000001.1"/>
</dbReference>
<reference evidence="2 3" key="1">
    <citation type="submission" date="2018-10" db="EMBL/GenBank/DDBJ databases">
        <title>Cohnella sp. M2MS4P-1, whole genome shotgun sequence.</title>
        <authorList>
            <person name="Tuo L."/>
        </authorList>
    </citation>
    <scope>NUCLEOTIDE SEQUENCE [LARGE SCALE GENOMIC DNA]</scope>
    <source>
        <strain evidence="2 3">M2MS4P-1</strain>
    </source>
</reference>
<evidence type="ECO:0000313" key="3">
    <source>
        <dbReference type="Proteomes" id="UP000282076"/>
    </source>
</evidence>
<dbReference type="OrthoDB" id="1707591at2"/>